<dbReference type="InterPro" id="IPR027474">
    <property type="entry name" value="L-asparaginase_N"/>
</dbReference>
<sequence length="338" mass="34623">MPIPTPSASLEPTARHVPAQRLVVLGTGGTIAGRARAAGDNVGYTAGEVSVADLLAGVSDMAGRLPALAGRGLEAEQVAQVDSKDMGPAVWRALLERVAHHLARPEVAGVVVTHGTDTLEETAWLLQAVLSPAKPVVLACAMRPATALVPDGPQNLMDALCVAVAPGARGVVAVCAGQVHQARYVQKVHTYRLDAFDSGDAGPLGCVEEGRLRVWQAWPEPAAPSRALAPLLASGAWPRVELVTSHAGADGALVRALLAASDTGAPLRGLVVAGTGNGTLHTDLQDALVQAQAAGVVVRRGTRCAYGQVVPGPHDAWPDTGGLSPVKARLSLVLDLMG</sequence>
<dbReference type="Proteomes" id="UP001596501">
    <property type="component" value="Unassembled WGS sequence"/>
</dbReference>
<feature type="active site" evidence="4">
    <location>
        <position position="116"/>
    </location>
</feature>
<dbReference type="Gene3D" id="3.40.50.40">
    <property type="match status" value="1"/>
</dbReference>
<comment type="similarity">
    <text evidence="1">Belongs to the asparaginase 1 family.</text>
</comment>
<organism evidence="7 8">
    <name type="scientific">Hydrogenophaga atypica</name>
    <dbReference type="NCBI Taxonomy" id="249409"/>
    <lineage>
        <taxon>Bacteria</taxon>
        <taxon>Pseudomonadati</taxon>
        <taxon>Pseudomonadota</taxon>
        <taxon>Betaproteobacteria</taxon>
        <taxon>Burkholderiales</taxon>
        <taxon>Comamonadaceae</taxon>
        <taxon>Hydrogenophaga</taxon>
    </lineage>
</organism>
<dbReference type="InterPro" id="IPR027475">
    <property type="entry name" value="Asparaginase/glutaminase_AS2"/>
</dbReference>
<evidence type="ECO:0000259" key="5">
    <source>
        <dbReference type="Pfam" id="PF00710"/>
    </source>
</evidence>
<dbReference type="Pfam" id="PF00710">
    <property type="entry name" value="Asparaginase"/>
    <property type="match status" value="1"/>
</dbReference>
<dbReference type="PROSITE" id="PS00917">
    <property type="entry name" value="ASN_GLN_ASE_2"/>
    <property type="match status" value="1"/>
</dbReference>
<dbReference type="InterPro" id="IPR040919">
    <property type="entry name" value="Asparaginase_C"/>
</dbReference>
<dbReference type="SUPFAM" id="SSF53774">
    <property type="entry name" value="Glutaminase/Asparaginase"/>
    <property type="match status" value="1"/>
</dbReference>
<comment type="caution">
    <text evidence="7">The sequence shown here is derived from an EMBL/GenBank/DDBJ whole genome shotgun (WGS) entry which is preliminary data.</text>
</comment>
<evidence type="ECO:0000313" key="8">
    <source>
        <dbReference type="Proteomes" id="UP001596501"/>
    </source>
</evidence>
<dbReference type="Gene3D" id="3.40.50.1170">
    <property type="entry name" value="L-asparaginase, N-terminal domain"/>
    <property type="match status" value="1"/>
</dbReference>
<dbReference type="PIRSF" id="PIRSF001220">
    <property type="entry name" value="L-ASNase_gatD"/>
    <property type="match status" value="1"/>
</dbReference>
<dbReference type="PRINTS" id="PR00139">
    <property type="entry name" value="ASNGLNASE"/>
</dbReference>
<dbReference type="PROSITE" id="PS51732">
    <property type="entry name" value="ASN_GLN_ASE_3"/>
    <property type="match status" value="1"/>
</dbReference>
<dbReference type="InterPro" id="IPR027473">
    <property type="entry name" value="L-asparaginase_C"/>
</dbReference>
<evidence type="ECO:0000256" key="1">
    <source>
        <dbReference type="ARBA" id="ARBA00010518"/>
    </source>
</evidence>
<dbReference type="InterPro" id="IPR004550">
    <property type="entry name" value="AsnASE_II"/>
</dbReference>
<dbReference type="SMART" id="SM00870">
    <property type="entry name" value="Asparaginase"/>
    <property type="match status" value="1"/>
</dbReference>
<evidence type="ECO:0000256" key="3">
    <source>
        <dbReference type="PROSITE-ProRule" id="PRU10099"/>
    </source>
</evidence>
<dbReference type="Pfam" id="PF17763">
    <property type="entry name" value="Asparaginase_C"/>
    <property type="match status" value="1"/>
</dbReference>
<dbReference type="InterPro" id="IPR037152">
    <property type="entry name" value="L-asparaginase_N_sf"/>
</dbReference>
<feature type="active site" evidence="3">
    <location>
        <position position="30"/>
    </location>
</feature>
<name>A0ABW2QGY5_9BURK</name>
<keyword evidence="2" id="KW-0378">Hydrolase</keyword>
<dbReference type="EMBL" id="JBHTCA010000003">
    <property type="protein sequence ID" value="MFC7408389.1"/>
    <property type="molecule type" value="Genomic_DNA"/>
</dbReference>
<evidence type="ECO:0000313" key="7">
    <source>
        <dbReference type="EMBL" id="MFC7408389.1"/>
    </source>
</evidence>
<dbReference type="PIRSF" id="PIRSF500176">
    <property type="entry name" value="L_ASNase"/>
    <property type="match status" value="1"/>
</dbReference>
<evidence type="ECO:0000259" key="6">
    <source>
        <dbReference type="Pfam" id="PF17763"/>
    </source>
</evidence>
<dbReference type="PANTHER" id="PTHR11707">
    <property type="entry name" value="L-ASPARAGINASE"/>
    <property type="match status" value="1"/>
</dbReference>
<evidence type="ECO:0000256" key="2">
    <source>
        <dbReference type="ARBA" id="ARBA00022801"/>
    </source>
</evidence>
<feature type="domain" description="L-asparaginase N-terminal" evidence="5">
    <location>
        <begin position="21"/>
        <end position="215"/>
    </location>
</feature>
<evidence type="ECO:0000256" key="4">
    <source>
        <dbReference type="PROSITE-ProRule" id="PRU10100"/>
    </source>
</evidence>
<gene>
    <name evidence="7" type="ORF">ACFQPB_05915</name>
</gene>
<dbReference type="PROSITE" id="PS00144">
    <property type="entry name" value="ASN_GLN_ASE_1"/>
    <property type="match status" value="1"/>
</dbReference>
<proteinExistence type="inferred from homology"/>
<dbReference type="CDD" id="cd08964">
    <property type="entry name" value="L-asparaginase_II"/>
    <property type="match status" value="1"/>
</dbReference>
<reference evidence="8" key="1">
    <citation type="journal article" date="2019" name="Int. J. Syst. Evol. Microbiol.">
        <title>The Global Catalogue of Microorganisms (GCM) 10K type strain sequencing project: providing services to taxonomists for standard genome sequencing and annotation.</title>
        <authorList>
            <consortium name="The Broad Institute Genomics Platform"/>
            <consortium name="The Broad Institute Genome Sequencing Center for Infectious Disease"/>
            <person name="Wu L."/>
            <person name="Ma J."/>
        </authorList>
    </citation>
    <scope>NUCLEOTIDE SEQUENCE [LARGE SCALE GENOMIC DNA]</scope>
    <source>
        <strain evidence="8">CGMCC 1.12371</strain>
    </source>
</reference>
<dbReference type="InterPro" id="IPR006034">
    <property type="entry name" value="Asparaginase/glutaminase-like"/>
</dbReference>
<dbReference type="InterPro" id="IPR020827">
    <property type="entry name" value="Asparaginase/glutaminase_AS1"/>
</dbReference>
<protein>
    <submittedName>
        <fullName evidence="7">Asparaginase</fullName>
    </submittedName>
</protein>
<dbReference type="RefSeq" id="WP_382220574.1">
    <property type="nucleotide sequence ID" value="NZ_JBHTCA010000003.1"/>
</dbReference>
<keyword evidence="8" id="KW-1185">Reference proteome</keyword>
<dbReference type="InterPro" id="IPR036152">
    <property type="entry name" value="Asp/glu_Ase-like_sf"/>
</dbReference>
<accession>A0ABW2QGY5</accession>
<feature type="domain" description="Asparaginase/glutaminase C-terminal" evidence="6">
    <location>
        <begin position="239"/>
        <end position="334"/>
    </location>
</feature>
<dbReference type="PANTHER" id="PTHR11707:SF28">
    <property type="entry name" value="60 KDA LYSOPHOSPHOLIPASE"/>
    <property type="match status" value="1"/>
</dbReference>